<name>A0ABT9H4L7_9SPHN</name>
<sequence length="225" mass="24431">MRKILPFAAALVFTVSACQQPLVAAERVVSAPSAARAAEEGSGLKTAIFAGGCFWGVEAVFSHVKGVSSAVSGYHGGTKRQASYKLVSSGITDHVEAVKVVYDPKVIRYDQLLRIFFSVVADPTLKNRQGPDRGAHYNAELVPLSAEQRAVAKAYLAQMKQSGKWDAPIVTVIAAAKTFYPAEAAHQDFAAKNPRHPYIQRWDAPKVAALERLYPGVFRKQFRTG</sequence>
<comment type="similarity">
    <text evidence="4">Belongs to the MsrA Met sulfoxide reductase family.</text>
</comment>
<evidence type="ECO:0000313" key="8">
    <source>
        <dbReference type="Proteomes" id="UP001235664"/>
    </source>
</evidence>
<dbReference type="PROSITE" id="PS51257">
    <property type="entry name" value="PROKAR_LIPOPROTEIN"/>
    <property type="match status" value="1"/>
</dbReference>
<dbReference type="NCBIfam" id="TIGR00401">
    <property type="entry name" value="msrA"/>
    <property type="match status" value="1"/>
</dbReference>
<comment type="function">
    <text evidence="4">Has an important function as a repair enzyme for proteins that have been inactivated by oxidation. Catalyzes the reversible oxidation-reduction of methionine sulfoxide in proteins to methionine.</text>
</comment>
<keyword evidence="8" id="KW-1185">Reference proteome</keyword>
<dbReference type="Pfam" id="PF01625">
    <property type="entry name" value="PMSR"/>
    <property type="match status" value="1"/>
</dbReference>
<dbReference type="EC" id="1.8.4.11" evidence="4"/>
<dbReference type="InterPro" id="IPR036509">
    <property type="entry name" value="Met_Sox_Rdtase_MsrA_sf"/>
</dbReference>
<feature type="chain" id="PRO_5047374622" description="Peptide methionine sulfoxide reductase MsrA" evidence="5">
    <location>
        <begin position="25"/>
        <end position="225"/>
    </location>
</feature>
<dbReference type="HAMAP" id="MF_01401">
    <property type="entry name" value="MsrA"/>
    <property type="match status" value="1"/>
</dbReference>
<dbReference type="Gene3D" id="3.30.1060.10">
    <property type="entry name" value="Peptide methionine sulphoxide reductase MsrA"/>
    <property type="match status" value="1"/>
</dbReference>
<comment type="catalytic activity">
    <reaction evidence="2 4">
        <text>L-methionyl-[protein] + [thioredoxin]-disulfide + H2O = L-methionyl-(S)-S-oxide-[protein] + [thioredoxin]-dithiol</text>
        <dbReference type="Rhea" id="RHEA:14217"/>
        <dbReference type="Rhea" id="RHEA-COMP:10698"/>
        <dbReference type="Rhea" id="RHEA-COMP:10700"/>
        <dbReference type="Rhea" id="RHEA-COMP:12313"/>
        <dbReference type="Rhea" id="RHEA-COMP:12315"/>
        <dbReference type="ChEBI" id="CHEBI:15377"/>
        <dbReference type="ChEBI" id="CHEBI:16044"/>
        <dbReference type="ChEBI" id="CHEBI:29950"/>
        <dbReference type="ChEBI" id="CHEBI:44120"/>
        <dbReference type="ChEBI" id="CHEBI:50058"/>
        <dbReference type="EC" id="1.8.4.11"/>
    </reaction>
</comment>
<dbReference type="RefSeq" id="WP_305928400.1">
    <property type="nucleotide sequence ID" value="NZ_JAVAIL010000001.1"/>
</dbReference>
<evidence type="ECO:0000256" key="5">
    <source>
        <dbReference type="SAM" id="SignalP"/>
    </source>
</evidence>
<protein>
    <recommendedName>
        <fullName evidence="4">Peptide methionine sulfoxide reductase MsrA</fullName>
        <shortName evidence="4">Protein-methionine-S-oxide reductase</shortName>
        <ecNumber evidence="4">1.8.4.11</ecNumber>
    </recommendedName>
    <alternativeName>
        <fullName evidence="4">Peptide-methionine (S)-S-oxide reductase</fullName>
        <shortName evidence="4">Peptide Met(O) reductase</shortName>
    </alternativeName>
</protein>
<evidence type="ECO:0000259" key="6">
    <source>
        <dbReference type="Pfam" id="PF01625"/>
    </source>
</evidence>
<comment type="caution">
    <text evidence="7">The sequence shown here is derived from an EMBL/GenBank/DDBJ whole genome shotgun (WGS) entry which is preliminary data.</text>
</comment>
<dbReference type="PANTHER" id="PTHR43774">
    <property type="entry name" value="PEPTIDE METHIONINE SULFOXIDE REDUCTASE"/>
    <property type="match status" value="1"/>
</dbReference>
<dbReference type="GO" id="GO:0008113">
    <property type="term" value="F:peptide-methionine (S)-S-oxide reductase activity"/>
    <property type="evidence" value="ECO:0007669"/>
    <property type="project" value="UniProtKB-EC"/>
</dbReference>
<feature type="signal peptide" evidence="5">
    <location>
        <begin position="1"/>
        <end position="24"/>
    </location>
</feature>
<keyword evidence="5" id="KW-0732">Signal</keyword>
<dbReference type="SUPFAM" id="SSF55068">
    <property type="entry name" value="Peptide methionine sulfoxide reductase"/>
    <property type="match status" value="1"/>
</dbReference>
<dbReference type="InterPro" id="IPR002569">
    <property type="entry name" value="Met_Sox_Rdtase_MsrA_dom"/>
</dbReference>
<evidence type="ECO:0000256" key="3">
    <source>
        <dbReference type="ARBA" id="ARBA00048782"/>
    </source>
</evidence>
<evidence type="ECO:0000256" key="2">
    <source>
        <dbReference type="ARBA" id="ARBA00047806"/>
    </source>
</evidence>
<organism evidence="7 8">
    <name type="scientific">Qipengyuania benthica</name>
    <dbReference type="NCBI Taxonomy" id="3067651"/>
    <lineage>
        <taxon>Bacteria</taxon>
        <taxon>Pseudomonadati</taxon>
        <taxon>Pseudomonadota</taxon>
        <taxon>Alphaproteobacteria</taxon>
        <taxon>Sphingomonadales</taxon>
        <taxon>Erythrobacteraceae</taxon>
        <taxon>Qipengyuania</taxon>
    </lineage>
</organism>
<feature type="active site" evidence="4">
    <location>
        <position position="53"/>
    </location>
</feature>
<keyword evidence="1 4" id="KW-0560">Oxidoreductase</keyword>
<evidence type="ECO:0000256" key="4">
    <source>
        <dbReference type="HAMAP-Rule" id="MF_01401"/>
    </source>
</evidence>
<dbReference type="EMBL" id="JAVAIL010000001">
    <property type="protein sequence ID" value="MDP4538257.1"/>
    <property type="molecule type" value="Genomic_DNA"/>
</dbReference>
<reference evidence="7 8" key="1">
    <citation type="submission" date="2023-08" db="EMBL/GenBank/DDBJ databases">
        <title>genomic of DY56.</title>
        <authorList>
            <person name="Wang Y."/>
        </authorList>
    </citation>
    <scope>NUCLEOTIDE SEQUENCE [LARGE SCALE GENOMIC DNA]</scope>
    <source>
        <strain evidence="7 8">DY56-A-20</strain>
    </source>
</reference>
<evidence type="ECO:0000256" key="1">
    <source>
        <dbReference type="ARBA" id="ARBA00023002"/>
    </source>
</evidence>
<dbReference type="Proteomes" id="UP001235664">
    <property type="component" value="Unassembled WGS sequence"/>
</dbReference>
<gene>
    <name evidence="4 7" type="primary">msrA</name>
    <name evidence="7" type="ORF">Q9K01_01270</name>
</gene>
<proteinExistence type="inferred from homology"/>
<feature type="domain" description="Peptide methionine sulphoxide reductase MsrA" evidence="6">
    <location>
        <begin position="46"/>
        <end position="198"/>
    </location>
</feature>
<comment type="catalytic activity">
    <reaction evidence="3 4">
        <text>[thioredoxin]-disulfide + L-methionine + H2O = L-methionine (S)-S-oxide + [thioredoxin]-dithiol</text>
        <dbReference type="Rhea" id="RHEA:19993"/>
        <dbReference type="Rhea" id="RHEA-COMP:10698"/>
        <dbReference type="Rhea" id="RHEA-COMP:10700"/>
        <dbReference type="ChEBI" id="CHEBI:15377"/>
        <dbReference type="ChEBI" id="CHEBI:29950"/>
        <dbReference type="ChEBI" id="CHEBI:50058"/>
        <dbReference type="ChEBI" id="CHEBI:57844"/>
        <dbReference type="ChEBI" id="CHEBI:58772"/>
        <dbReference type="EC" id="1.8.4.11"/>
    </reaction>
</comment>
<accession>A0ABT9H4L7</accession>
<evidence type="ECO:0000313" key="7">
    <source>
        <dbReference type="EMBL" id="MDP4538257.1"/>
    </source>
</evidence>
<dbReference type="PANTHER" id="PTHR43774:SF1">
    <property type="entry name" value="PEPTIDE METHIONINE SULFOXIDE REDUCTASE MSRA 2"/>
    <property type="match status" value="1"/>
</dbReference>